<evidence type="ECO:0000259" key="2">
    <source>
        <dbReference type="PROSITE" id="PS51011"/>
    </source>
</evidence>
<feature type="region of interest" description="Disordered" evidence="1">
    <location>
        <begin position="230"/>
        <end position="262"/>
    </location>
</feature>
<evidence type="ECO:0000313" key="4">
    <source>
        <dbReference type="Proteomes" id="UP000708148"/>
    </source>
</evidence>
<dbReference type="AlphaFoldDB" id="A0A8S1IMB6"/>
<accession>A0A8S1IMB6</accession>
<feature type="compositionally biased region" description="Gly residues" evidence="1">
    <location>
        <begin position="399"/>
        <end position="409"/>
    </location>
</feature>
<dbReference type="CDD" id="cd16100">
    <property type="entry name" value="ARID"/>
    <property type="match status" value="1"/>
</dbReference>
<dbReference type="SUPFAM" id="SSF46774">
    <property type="entry name" value="ARID-like"/>
    <property type="match status" value="1"/>
</dbReference>
<dbReference type="SMART" id="SM01014">
    <property type="entry name" value="ARID"/>
    <property type="match status" value="1"/>
</dbReference>
<dbReference type="InterPro" id="IPR036431">
    <property type="entry name" value="ARID_dom_sf"/>
</dbReference>
<feature type="region of interest" description="Disordered" evidence="1">
    <location>
        <begin position="1"/>
        <end position="23"/>
    </location>
</feature>
<proteinExistence type="predicted"/>
<evidence type="ECO:0000313" key="3">
    <source>
        <dbReference type="EMBL" id="CAD7695437.1"/>
    </source>
</evidence>
<dbReference type="PROSITE" id="PS51011">
    <property type="entry name" value="ARID"/>
    <property type="match status" value="1"/>
</dbReference>
<dbReference type="GO" id="GO:0003677">
    <property type="term" value="F:DNA binding"/>
    <property type="evidence" value="ECO:0007669"/>
    <property type="project" value="InterPro"/>
</dbReference>
<protein>
    <recommendedName>
        <fullName evidence="2">ARID domain-containing protein</fullName>
    </recommendedName>
</protein>
<gene>
    <name evidence="3" type="ORF">OSTQU699_LOCUS798</name>
</gene>
<dbReference type="SMART" id="SM00501">
    <property type="entry name" value="BRIGHT"/>
    <property type="match status" value="1"/>
</dbReference>
<feature type="compositionally biased region" description="Low complexity" evidence="1">
    <location>
        <begin position="238"/>
        <end position="260"/>
    </location>
</feature>
<dbReference type="Gene3D" id="1.10.150.60">
    <property type="entry name" value="ARID DNA-binding domain"/>
    <property type="match status" value="1"/>
</dbReference>
<dbReference type="Proteomes" id="UP000708148">
    <property type="component" value="Unassembled WGS sequence"/>
</dbReference>
<dbReference type="EMBL" id="CAJHUC010000344">
    <property type="protein sequence ID" value="CAD7695437.1"/>
    <property type="molecule type" value="Genomic_DNA"/>
</dbReference>
<feature type="compositionally biased region" description="Pro residues" evidence="1">
    <location>
        <begin position="131"/>
        <end position="141"/>
    </location>
</feature>
<dbReference type="InterPro" id="IPR001606">
    <property type="entry name" value="ARID_dom"/>
</dbReference>
<dbReference type="Pfam" id="PF01388">
    <property type="entry name" value="ARID"/>
    <property type="match status" value="1"/>
</dbReference>
<comment type="caution">
    <text evidence="3">The sequence shown here is derived from an EMBL/GenBank/DDBJ whole genome shotgun (WGS) entry which is preliminary data.</text>
</comment>
<keyword evidence="4" id="KW-1185">Reference proteome</keyword>
<feature type="compositionally biased region" description="Basic residues" evidence="1">
    <location>
        <begin position="349"/>
        <end position="388"/>
    </location>
</feature>
<evidence type="ECO:0000256" key="1">
    <source>
        <dbReference type="SAM" id="MobiDB-lite"/>
    </source>
</evidence>
<reference evidence="3" key="1">
    <citation type="submission" date="2020-12" db="EMBL/GenBank/DDBJ databases">
        <authorList>
            <person name="Iha C."/>
        </authorList>
    </citation>
    <scope>NUCLEOTIDE SEQUENCE</scope>
</reference>
<feature type="region of interest" description="Disordered" evidence="1">
    <location>
        <begin position="335"/>
        <end position="410"/>
    </location>
</feature>
<name>A0A8S1IMB6_9CHLO</name>
<organism evidence="3 4">
    <name type="scientific">Ostreobium quekettii</name>
    <dbReference type="NCBI Taxonomy" id="121088"/>
    <lineage>
        <taxon>Eukaryota</taxon>
        <taxon>Viridiplantae</taxon>
        <taxon>Chlorophyta</taxon>
        <taxon>core chlorophytes</taxon>
        <taxon>Ulvophyceae</taxon>
        <taxon>TCBD clade</taxon>
        <taxon>Bryopsidales</taxon>
        <taxon>Ostreobineae</taxon>
        <taxon>Ostreobiaceae</taxon>
        <taxon>Ostreobium</taxon>
    </lineage>
</organism>
<feature type="region of interest" description="Disordered" evidence="1">
    <location>
        <begin position="126"/>
        <end position="152"/>
    </location>
</feature>
<sequence>MAGKRRRDAEAAQVPAAKGVPGVGEEERRAFEAAYETFRRSRGEPVKSFAQQGAHVFMLCSLYYEVKGAGGYDAVGSKSLWGQIAAKLLRVSKRQTTAAKATQACYEAWLLPFEPHASKYLYQAQDHGVSPPAPAPTPLPSDPSAHSTCAWGDPTARWRSMRTCPTWAAGPTPPHPLARCSPPIINSQESTAAASTSMLSACAQQLARQAMGGIPINAALRDHRWEVRDQAPAPGCNGAVSSSQQAASAAPTRAPSAGSSQLSLPSDLGWTRLIPVLSPPTCPARGFLLEGPAALPSAAPLPQVAPRSMPSRGWNGGPDRAIVTSLDYATRDQAVVASRDAAMPTAGRPRGRGRGRGRRGGPRGPGRPRGRGRSPGRGRGRGPGRPPRRGFGLMPRGTRFGGMRSGAGRGSRAAEGARLVGCLLSPYLTSGLPTAQQMAPLPAGPVDVPDPVPGEAGGLGRGFFSFSWSELALYVRIKYQMTGSKRQKGTLIRAACPGGNAETCPNSDIVWHEQAGTH</sequence>
<feature type="domain" description="ARID" evidence="2">
    <location>
        <begin position="25"/>
        <end position="118"/>
    </location>
</feature>